<dbReference type="GO" id="GO:0046872">
    <property type="term" value="F:metal ion binding"/>
    <property type="evidence" value="ECO:0007669"/>
    <property type="project" value="UniProtKB-KW"/>
</dbReference>
<reference evidence="7 8" key="1">
    <citation type="submission" date="2021-06" db="EMBL/GenBank/DDBJ databases">
        <title>Halomicroarcula sp. a new haloarchaeum isolated from saline soil.</title>
        <authorList>
            <person name="Duran-Viseras A."/>
            <person name="Sanchez-Porro C."/>
            <person name="Ventosa A."/>
        </authorList>
    </citation>
    <scope>NUCLEOTIDE SEQUENCE [LARGE SCALE GENOMIC DNA]</scope>
    <source>
        <strain evidence="7 8">F27</strain>
    </source>
</reference>
<dbReference type="Gene3D" id="3.40.228.10">
    <property type="entry name" value="Dimethylsulfoxide Reductase, domain 2"/>
    <property type="match status" value="1"/>
</dbReference>
<dbReference type="PROSITE" id="PS00490">
    <property type="entry name" value="MOLYBDOPTERIN_PROK_2"/>
    <property type="match status" value="1"/>
</dbReference>
<dbReference type="PANTHER" id="PTHR43105:SF10">
    <property type="entry name" value="NADH-QUINONE OXIDOREDUCTASE SUBUNIT G"/>
    <property type="match status" value="1"/>
</dbReference>
<keyword evidence="8" id="KW-1185">Reference proteome</keyword>
<keyword evidence="4" id="KW-0411">Iron-sulfur</keyword>
<evidence type="ECO:0000256" key="5">
    <source>
        <dbReference type="SAM" id="MobiDB-lite"/>
    </source>
</evidence>
<evidence type="ECO:0000256" key="4">
    <source>
        <dbReference type="ARBA" id="ARBA00023014"/>
    </source>
</evidence>
<dbReference type="AlphaFoldDB" id="A0AAW4PET4"/>
<dbReference type="Proteomes" id="UP001430455">
    <property type="component" value="Unassembled WGS sequence"/>
</dbReference>
<dbReference type="InterPro" id="IPR009010">
    <property type="entry name" value="Asp_de-COase-like_dom_sf"/>
</dbReference>
<dbReference type="Gene3D" id="2.20.25.90">
    <property type="entry name" value="ADC-like domains"/>
    <property type="match status" value="1"/>
</dbReference>
<proteinExistence type="predicted"/>
<dbReference type="GO" id="GO:0016020">
    <property type="term" value="C:membrane"/>
    <property type="evidence" value="ECO:0007669"/>
    <property type="project" value="TreeGrafter"/>
</dbReference>
<dbReference type="InterPro" id="IPR006657">
    <property type="entry name" value="MoPterin_dinucl-bd_dom"/>
</dbReference>
<dbReference type="GO" id="GO:0003954">
    <property type="term" value="F:NADH dehydrogenase activity"/>
    <property type="evidence" value="ECO:0007669"/>
    <property type="project" value="TreeGrafter"/>
</dbReference>
<accession>A0AAW4PET4</accession>
<sequence length="653" mass="68222">MGGNDGERPADDATVCPLCAVGCTLAPSDGDGDRARGVSGPVNRDGRLCQRGIGAFDALGSDGRLTTPLVRRDGELRAASWPGALDRAANALSTVADEHDADALCFFGAPHCTNEENYLLQKLARSMGTNNVDNRARLCHAAGMTALETRLGRPAMTNSLAGLPDADVILVVGANPARQQPVAFDSYVRPAVHDGTALVHVDPRENQTTRAASVHLAPRPGTDALVLTALCALVTERGGVDESFVAERTSGYGSYAESLADFDADRAAATADIDPETLRAVADRIAAADRVAVLAGTGIEGGSDTADALVDLLLLTGSFGRPGTGMNVLRGLNNEQGATDAGCRPDRLPGHRPVDSPEDRARVAAEWGMEPPATPGLTERAAVERFGDSVHGALVVGENPAVEKRDASWLRDRLTDLSALVVVDLFESETTEHADVVLPAAAGVEKAGTVTNLDRRVQSLTPAVAPPGDARPDFEILRELGTRLVGDAFEYEDSTAAFDEWTRLSPVHEGMTRSAVADGGVQWPTAGDGSRGTAVLYEEAFETESGRAAFADVEVDTADAPADELTLLVGSRAGGVSAAGPSDERVHLAEDDAAPRDLEDGDTVVVRNDAAEVETTVAVDGSVREGTAYLHADVADPLVRDESATVRVRPASQ</sequence>
<keyword evidence="1" id="KW-0004">4Fe-4S</keyword>
<name>A0AAW4PET4_9EURY</name>
<dbReference type="PANTHER" id="PTHR43105">
    <property type="entry name" value="RESPIRATORY NITRATE REDUCTASE"/>
    <property type="match status" value="1"/>
</dbReference>
<comment type="caution">
    <text evidence="7">The sequence shown here is derived from an EMBL/GenBank/DDBJ whole genome shotgun (WGS) entry which is preliminary data.</text>
</comment>
<dbReference type="InterPro" id="IPR006655">
    <property type="entry name" value="Mopterin_OxRdtase_prok_CS"/>
</dbReference>
<evidence type="ECO:0000313" key="7">
    <source>
        <dbReference type="EMBL" id="MBX0296454.1"/>
    </source>
</evidence>
<dbReference type="InterPro" id="IPR006963">
    <property type="entry name" value="Mopterin_OxRdtase_4Fe-4S_dom"/>
</dbReference>
<evidence type="ECO:0000256" key="3">
    <source>
        <dbReference type="ARBA" id="ARBA00023004"/>
    </source>
</evidence>
<dbReference type="SUPFAM" id="SSF50692">
    <property type="entry name" value="ADC-like"/>
    <property type="match status" value="1"/>
</dbReference>
<evidence type="ECO:0000313" key="8">
    <source>
        <dbReference type="Proteomes" id="UP001430455"/>
    </source>
</evidence>
<dbReference type="SMART" id="SM00926">
    <property type="entry name" value="Molybdop_Fe4S4"/>
    <property type="match status" value="1"/>
</dbReference>
<organism evidence="7 8">
    <name type="scientific">Haloarcula nitratireducens</name>
    <dbReference type="NCBI Taxonomy" id="2487749"/>
    <lineage>
        <taxon>Archaea</taxon>
        <taxon>Methanobacteriati</taxon>
        <taxon>Methanobacteriota</taxon>
        <taxon>Stenosarchaea group</taxon>
        <taxon>Halobacteria</taxon>
        <taxon>Halobacteriales</taxon>
        <taxon>Haloarculaceae</taxon>
        <taxon>Haloarcula</taxon>
    </lineage>
</organism>
<dbReference type="SUPFAM" id="SSF53706">
    <property type="entry name" value="Formate dehydrogenase/DMSO reductase, domains 1-3"/>
    <property type="match status" value="1"/>
</dbReference>
<protein>
    <submittedName>
        <fullName evidence="7">Molybdopterin-dependent oxidoreductase</fullName>
    </submittedName>
</protein>
<feature type="domain" description="4Fe-4S Mo/W bis-MGD-type" evidence="6">
    <location>
        <begin position="9"/>
        <end position="61"/>
    </location>
</feature>
<dbReference type="RefSeq" id="WP_220581059.1">
    <property type="nucleotide sequence ID" value="NZ_RKLT01000007.1"/>
</dbReference>
<keyword evidence="2" id="KW-0479">Metal-binding</keyword>
<dbReference type="GO" id="GO:0051539">
    <property type="term" value="F:4 iron, 4 sulfur cluster binding"/>
    <property type="evidence" value="ECO:0007669"/>
    <property type="project" value="UniProtKB-KW"/>
</dbReference>
<dbReference type="CDD" id="cd02775">
    <property type="entry name" value="MopB_CT"/>
    <property type="match status" value="1"/>
</dbReference>
<dbReference type="Gene3D" id="2.40.40.20">
    <property type="match status" value="1"/>
</dbReference>
<gene>
    <name evidence="7" type="ORF">EGH23_16350</name>
</gene>
<evidence type="ECO:0000256" key="1">
    <source>
        <dbReference type="ARBA" id="ARBA00022485"/>
    </source>
</evidence>
<dbReference type="GO" id="GO:0022904">
    <property type="term" value="P:respiratory electron transport chain"/>
    <property type="evidence" value="ECO:0007669"/>
    <property type="project" value="TreeGrafter"/>
</dbReference>
<evidence type="ECO:0000259" key="6">
    <source>
        <dbReference type="SMART" id="SM00926"/>
    </source>
</evidence>
<dbReference type="GO" id="GO:0043546">
    <property type="term" value="F:molybdopterin cofactor binding"/>
    <property type="evidence" value="ECO:0007669"/>
    <property type="project" value="InterPro"/>
</dbReference>
<dbReference type="Pfam" id="PF00384">
    <property type="entry name" value="Molybdopterin"/>
    <property type="match status" value="1"/>
</dbReference>
<dbReference type="EMBL" id="RKLT01000007">
    <property type="protein sequence ID" value="MBX0296454.1"/>
    <property type="molecule type" value="Genomic_DNA"/>
</dbReference>
<feature type="region of interest" description="Disordered" evidence="5">
    <location>
        <begin position="337"/>
        <end position="357"/>
    </location>
</feature>
<dbReference type="Pfam" id="PF01568">
    <property type="entry name" value="Molydop_binding"/>
    <property type="match status" value="1"/>
</dbReference>
<dbReference type="InterPro" id="IPR050123">
    <property type="entry name" value="Prok_molybdopt-oxidoreductase"/>
</dbReference>
<dbReference type="Gene3D" id="3.40.50.740">
    <property type="match status" value="1"/>
</dbReference>
<keyword evidence="3" id="KW-0408">Iron</keyword>
<feature type="compositionally biased region" description="Basic and acidic residues" evidence="5">
    <location>
        <begin position="343"/>
        <end position="357"/>
    </location>
</feature>
<evidence type="ECO:0000256" key="2">
    <source>
        <dbReference type="ARBA" id="ARBA00022723"/>
    </source>
</evidence>
<dbReference type="InterPro" id="IPR006656">
    <property type="entry name" value="Mopterin_OxRdtase"/>
</dbReference>